<reference evidence="1 2" key="1">
    <citation type="submission" date="2022-05" db="EMBL/GenBank/DDBJ databases">
        <title>Chromosome-level reference genomes for two strains of Caenorhabditis briggsae: an improved platform for comparative genomics.</title>
        <authorList>
            <person name="Stevens L."/>
            <person name="Andersen E.C."/>
        </authorList>
    </citation>
    <scope>NUCLEOTIDE SEQUENCE [LARGE SCALE GENOMIC DNA]</scope>
    <source>
        <strain evidence="1">QX1410_ONT</strain>
        <tissue evidence="1">Whole-organism</tissue>
    </source>
</reference>
<organism evidence="1 2">
    <name type="scientific">Caenorhabditis briggsae</name>
    <dbReference type="NCBI Taxonomy" id="6238"/>
    <lineage>
        <taxon>Eukaryota</taxon>
        <taxon>Metazoa</taxon>
        <taxon>Ecdysozoa</taxon>
        <taxon>Nematoda</taxon>
        <taxon>Chromadorea</taxon>
        <taxon>Rhabditida</taxon>
        <taxon>Rhabditina</taxon>
        <taxon>Rhabditomorpha</taxon>
        <taxon>Rhabditoidea</taxon>
        <taxon>Rhabditidae</taxon>
        <taxon>Peloderinae</taxon>
        <taxon>Caenorhabditis</taxon>
    </lineage>
</organism>
<gene>
    <name evidence="1" type="ORF">L3Y34_013433</name>
</gene>
<evidence type="ECO:0000313" key="1">
    <source>
        <dbReference type="EMBL" id="ULT84755.1"/>
    </source>
</evidence>
<protein>
    <submittedName>
        <fullName evidence="1">Uncharacterized protein</fullName>
    </submittedName>
</protein>
<dbReference type="EMBL" id="CP090896">
    <property type="protein sequence ID" value="ULT84755.1"/>
    <property type="molecule type" value="Genomic_DNA"/>
</dbReference>
<sequence>MPNCRPFNTTSSNCDTNCLQVKFLECIAISKMKFKNSFKSPYSFSTSKETTTSAFNAMQDPNVKCFDPKL</sequence>
<name>A0AAE8ZRM8_CAEBR</name>
<evidence type="ECO:0000313" key="2">
    <source>
        <dbReference type="Proteomes" id="UP000827892"/>
    </source>
</evidence>
<proteinExistence type="predicted"/>
<dbReference type="AlphaFoldDB" id="A0AAE8ZRM8"/>
<dbReference type="Proteomes" id="UP000827892">
    <property type="component" value="Chromosome X"/>
</dbReference>
<accession>A0AAE8ZRM8</accession>